<dbReference type="AlphaFoldDB" id="A0A8B0STA2"/>
<accession>A0A8B0STA2</accession>
<evidence type="ECO:0000313" key="1">
    <source>
        <dbReference type="EMBL" id="QTX14094.1"/>
    </source>
</evidence>
<organism evidence="1">
    <name type="scientific">Klebsiella pneumoniae</name>
    <dbReference type="NCBI Taxonomy" id="573"/>
    <lineage>
        <taxon>Bacteria</taxon>
        <taxon>Pseudomonadati</taxon>
        <taxon>Pseudomonadota</taxon>
        <taxon>Gammaproteobacteria</taxon>
        <taxon>Enterobacterales</taxon>
        <taxon>Enterobacteriaceae</taxon>
        <taxon>Klebsiella/Raoultella group</taxon>
        <taxon>Klebsiella</taxon>
        <taxon>Klebsiella pneumoniae complex</taxon>
    </lineage>
</organism>
<protein>
    <submittedName>
        <fullName evidence="1">Cytoplasmic axial filament protein CafA and Ribonuclease G</fullName>
    </submittedName>
</protein>
<sequence>MEYFSRLNFSRKVIFIATDGDPSESIDDVCSAVKKMLKKHGIDIVCVGYGIDKPLGF</sequence>
<keyword evidence="1" id="KW-0614">Plasmid</keyword>
<dbReference type="EMBL" id="MN956836">
    <property type="protein sequence ID" value="QTX14094.1"/>
    <property type="molecule type" value="Genomic_DNA"/>
</dbReference>
<proteinExistence type="predicted"/>
<dbReference type="Gene3D" id="3.40.50.410">
    <property type="entry name" value="von Willebrand factor, type A domain"/>
    <property type="match status" value="1"/>
</dbReference>
<reference evidence="1" key="1">
    <citation type="submission" date="2020-01" db="EMBL/GenBank/DDBJ databases">
        <authorList>
            <person name="Qin S."/>
        </authorList>
    </citation>
    <scope>NUCLEOTIDE SEQUENCE</scope>
    <source>
        <strain evidence="1">CVir17-16-YZ6g</strain>
        <plasmid evidence="1">p17-15-vir-like</plasmid>
    </source>
</reference>
<name>A0A8B0STA2_KLEPN</name>
<geneLocation type="plasmid" evidence="1">
    <name>p17-15-vir-like</name>
</geneLocation>
<dbReference type="SUPFAM" id="SSF53300">
    <property type="entry name" value="vWA-like"/>
    <property type="match status" value="1"/>
</dbReference>
<dbReference type="InterPro" id="IPR036465">
    <property type="entry name" value="vWFA_dom_sf"/>
</dbReference>